<dbReference type="AlphaFoldDB" id="A0A6G7VMU7"/>
<keyword evidence="1" id="KW-0472">Membrane</keyword>
<dbReference type="EMBL" id="CP049811">
    <property type="protein sequence ID" value="QIK41196.1"/>
    <property type="molecule type" value="Genomic_DNA"/>
</dbReference>
<gene>
    <name evidence="3" type="ORF">G8E03_10690</name>
</gene>
<feature type="transmembrane region" description="Helical" evidence="1">
    <location>
        <begin position="51"/>
        <end position="69"/>
    </location>
</feature>
<proteinExistence type="predicted"/>
<sequence>MIFEKNRRNASADHRRMHALYEIAITIADFLAAISFVIGSILFFSDSTQTVGTWFFLLGSIMFFVSPSIKVMREIKLASMGDVDDLAKRFERE</sequence>
<evidence type="ECO:0000313" key="4">
    <source>
        <dbReference type="Proteomes" id="UP000500791"/>
    </source>
</evidence>
<accession>A0A6G7VMU7</accession>
<feature type="transmembrane region" description="Helical" evidence="1">
    <location>
        <begin position="20"/>
        <end position="45"/>
    </location>
</feature>
<name>A0A6G7VMU7_9RHOB</name>
<organism evidence="3 4">
    <name type="scientific">Pontivivens nitratireducens</name>
    <dbReference type="NCBI Taxonomy" id="2758038"/>
    <lineage>
        <taxon>Bacteria</taxon>
        <taxon>Pseudomonadati</taxon>
        <taxon>Pseudomonadota</taxon>
        <taxon>Alphaproteobacteria</taxon>
        <taxon>Rhodobacterales</taxon>
        <taxon>Paracoccaceae</taxon>
        <taxon>Pontivivens</taxon>
    </lineage>
</organism>
<evidence type="ECO:0000259" key="2">
    <source>
        <dbReference type="Pfam" id="PF14145"/>
    </source>
</evidence>
<keyword evidence="4" id="KW-1185">Reference proteome</keyword>
<evidence type="ECO:0000256" key="1">
    <source>
        <dbReference type="SAM" id="Phobius"/>
    </source>
</evidence>
<dbReference type="Proteomes" id="UP000500791">
    <property type="component" value="Chromosome"/>
</dbReference>
<evidence type="ECO:0000313" key="3">
    <source>
        <dbReference type="EMBL" id="QIK41196.1"/>
    </source>
</evidence>
<protein>
    <recommendedName>
        <fullName evidence="2">YrhK domain-containing protein</fullName>
    </recommendedName>
</protein>
<reference evidence="3 4" key="1">
    <citation type="submission" date="2020-03" db="EMBL/GenBank/DDBJ databases">
        <title>Complete genome sequence of Monaibacterium sp. ALG8 with diverse plasmids.</title>
        <authorList>
            <person name="Sun C."/>
        </authorList>
    </citation>
    <scope>NUCLEOTIDE SEQUENCE [LARGE SCALE GENOMIC DNA]</scope>
    <source>
        <strain evidence="3 4">ALG8</strain>
    </source>
</reference>
<dbReference type="InterPro" id="IPR025424">
    <property type="entry name" value="YrhK_domain"/>
</dbReference>
<dbReference type="KEGG" id="mon:G8E03_10690"/>
<dbReference type="Pfam" id="PF14145">
    <property type="entry name" value="YrhK"/>
    <property type="match status" value="1"/>
</dbReference>
<keyword evidence="1" id="KW-0812">Transmembrane</keyword>
<feature type="domain" description="YrhK" evidence="2">
    <location>
        <begin position="20"/>
        <end position="75"/>
    </location>
</feature>
<keyword evidence="1" id="KW-1133">Transmembrane helix</keyword>